<dbReference type="OrthoDB" id="1274115at2759"/>
<gene>
    <name evidence="3" type="ORF">WN51_07834</name>
</gene>
<dbReference type="GO" id="GO:0008210">
    <property type="term" value="P:estrogen metabolic process"/>
    <property type="evidence" value="ECO:0007669"/>
    <property type="project" value="TreeGrafter"/>
</dbReference>
<dbReference type="GO" id="GO:0006631">
    <property type="term" value="P:fatty acid metabolic process"/>
    <property type="evidence" value="ECO:0007669"/>
    <property type="project" value="TreeGrafter"/>
</dbReference>
<dbReference type="EMBL" id="KQ435724">
    <property type="protein sequence ID" value="KOX78427.1"/>
    <property type="molecule type" value="Genomic_DNA"/>
</dbReference>
<reference evidence="3 4" key="1">
    <citation type="submission" date="2015-07" db="EMBL/GenBank/DDBJ databases">
        <title>The genome of Melipona quadrifasciata.</title>
        <authorList>
            <person name="Pan H."/>
            <person name="Kapheim K."/>
        </authorList>
    </citation>
    <scope>NUCLEOTIDE SEQUENCE [LARGE SCALE GENOMIC DNA]</scope>
    <source>
        <strain evidence="3">0111107301</strain>
        <tissue evidence="3">Whole body</tissue>
    </source>
</reference>
<name>A0A0M9A6U9_9HYME</name>
<accession>A0A0M9A6U9</accession>
<dbReference type="PANTHER" id="PTHR43658">
    <property type="entry name" value="SHORT-CHAIN DEHYDROGENASE/REDUCTASE"/>
    <property type="match status" value="1"/>
</dbReference>
<dbReference type="PROSITE" id="PS00061">
    <property type="entry name" value="ADH_SHORT"/>
    <property type="match status" value="1"/>
</dbReference>
<keyword evidence="1" id="KW-0560">Oxidoreductase</keyword>
<dbReference type="Pfam" id="PF00106">
    <property type="entry name" value="adh_short"/>
    <property type="match status" value="2"/>
</dbReference>
<evidence type="ECO:0000256" key="1">
    <source>
        <dbReference type="ARBA" id="ARBA00023002"/>
    </source>
</evidence>
<dbReference type="STRING" id="166423.A0A0M9A6U9"/>
<dbReference type="GO" id="GO:0008209">
    <property type="term" value="P:androgen metabolic process"/>
    <property type="evidence" value="ECO:0007669"/>
    <property type="project" value="TreeGrafter"/>
</dbReference>
<dbReference type="PANTHER" id="PTHR43658:SF8">
    <property type="entry name" value="17-BETA-HYDROXYSTEROID DEHYDROGENASE 14-RELATED"/>
    <property type="match status" value="1"/>
</dbReference>
<organism evidence="3 4">
    <name type="scientific">Melipona quadrifasciata</name>
    <dbReference type="NCBI Taxonomy" id="166423"/>
    <lineage>
        <taxon>Eukaryota</taxon>
        <taxon>Metazoa</taxon>
        <taxon>Ecdysozoa</taxon>
        <taxon>Arthropoda</taxon>
        <taxon>Hexapoda</taxon>
        <taxon>Insecta</taxon>
        <taxon>Pterygota</taxon>
        <taxon>Neoptera</taxon>
        <taxon>Endopterygota</taxon>
        <taxon>Hymenoptera</taxon>
        <taxon>Apocrita</taxon>
        <taxon>Aculeata</taxon>
        <taxon>Apoidea</taxon>
        <taxon>Anthophila</taxon>
        <taxon>Apidae</taxon>
        <taxon>Melipona</taxon>
    </lineage>
</organism>
<protein>
    <submittedName>
        <fullName evidence="3">3-hydroxyacyl-CoA dehydrogenase type-2</fullName>
    </submittedName>
</protein>
<keyword evidence="4" id="KW-1185">Reference proteome</keyword>
<dbReference type="InterPro" id="IPR020904">
    <property type="entry name" value="Sc_DH/Rdtase_CS"/>
</dbReference>
<evidence type="ECO:0000313" key="4">
    <source>
        <dbReference type="Proteomes" id="UP000053105"/>
    </source>
</evidence>
<dbReference type="GO" id="GO:0005739">
    <property type="term" value="C:mitochondrion"/>
    <property type="evidence" value="ECO:0007669"/>
    <property type="project" value="TreeGrafter"/>
</dbReference>
<dbReference type="InterPro" id="IPR036291">
    <property type="entry name" value="NAD(P)-bd_dom_sf"/>
</dbReference>
<comment type="similarity">
    <text evidence="2">Belongs to the short-chain dehydrogenases/reductases (SDR) family.</text>
</comment>
<dbReference type="InterPro" id="IPR002347">
    <property type="entry name" value="SDR_fam"/>
</dbReference>
<dbReference type="Gene3D" id="3.40.50.720">
    <property type="entry name" value="NAD(P)-binding Rossmann-like Domain"/>
    <property type="match status" value="2"/>
</dbReference>
<evidence type="ECO:0000256" key="2">
    <source>
        <dbReference type="RuleBase" id="RU000363"/>
    </source>
</evidence>
<dbReference type="GO" id="GO:0004303">
    <property type="term" value="F:estradiol 17-beta-dehydrogenase [NAD(P)+] activity"/>
    <property type="evidence" value="ECO:0007669"/>
    <property type="project" value="TreeGrafter"/>
</dbReference>
<dbReference type="PRINTS" id="PR00080">
    <property type="entry name" value="SDRFAMILY"/>
</dbReference>
<dbReference type="SUPFAM" id="SSF51735">
    <property type="entry name" value="NAD(P)-binding Rossmann-fold domains"/>
    <property type="match status" value="1"/>
</dbReference>
<proteinExistence type="inferred from homology"/>
<dbReference type="Proteomes" id="UP000053105">
    <property type="component" value="Unassembled WGS sequence"/>
</dbReference>
<dbReference type="PRINTS" id="PR00081">
    <property type="entry name" value="GDHRDH"/>
</dbReference>
<sequence length="256" mass="27316">MPKVLQVILSETIVIIVFNSVKSSGLGSHKHVALVTGGASGLGLGVVRRFVKEGAKVAVADLPTSKGNEIAKELGDSATFIPTDYIVNIINFLLSKYNCSMKISSMKLYSSINSNVIIVSDLNLILSLPLLSKNVPDEDGQRGVIINTASIAAFDGQMGQVAYSASKGAIVGMTLPLARDLAKVGIRVVTIAPGIFDTPMLGRLPEKVRAFLTKTVPFPNRLGNPDEYANLAQHIVENHLLNGEVIRLDGALRMQP</sequence>
<dbReference type="AlphaFoldDB" id="A0A0M9A6U9"/>
<evidence type="ECO:0000313" key="3">
    <source>
        <dbReference type="EMBL" id="KOX78427.1"/>
    </source>
</evidence>